<dbReference type="HAMAP" id="MF_00109">
    <property type="entry name" value="Shikimate_kinase"/>
    <property type="match status" value="1"/>
</dbReference>
<keyword evidence="5 7" id="KW-0067">ATP-binding</keyword>
<keyword evidence="6 7" id="KW-0057">Aromatic amino acid biosynthesis</keyword>
<dbReference type="PRINTS" id="PR01100">
    <property type="entry name" value="SHIKIMTKNASE"/>
</dbReference>
<keyword evidence="7" id="KW-0963">Cytoplasm</keyword>
<feature type="binding site" evidence="7">
    <location>
        <position position="79"/>
    </location>
    <ligand>
        <name>substrate</name>
    </ligand>
</feature>
<comment type="similarity">
    <text evidence="7">Belongs to the shikimate kinase family.</text>
</comment>
<evidence type="ECO:0000256" key="5">
    <source>
        <dbReference type="ARBA" id="ARBA00022840"/>
    </source>
</evidence>
<name>A0A3B7MXZ7_9BACT</name>
<comment type="catalytic activity">
    <reaction evidence="7">
        <text>shikimate + ATP = 3-phosphoshikimate + ADP + H(+)</text>
        <dbReference type="Rhea" id="RHEA:13121"/>
        <dbReference type="ChEBI" id="CHEBI:15378"/>
        <dbReference type="ChEBI" id="CHEBI:30616"/>
        <dbReference type="ChEBI" id="CHEBI:36208"/>
        <dbReference type="ChEBI" id="CHEBI:145989"/>
        <dbReference type="ChEBI" id="CHEBI:456216"/>
        <dbReference type="EC" id="2.7.1.71"/>
    </reaction>
</comment>
<evidence type="ECO:0000313" key="9">
    <source>
        <dbReference type="Proteomes" id="UP000263900"/>
    </source>
</evidence>
<evidence type="ECO:0000256" key="2">
    <source>
        <dbReference type="ARBA" id="ARBA00022679"/>
    </source>
</evidence>
<keyword evidence="7" id="KW-0479">Metal-binding</keyword>
<evidence type="ECO:0000256" key="6">
    <source>
        <dbReference type="ARBA" id="ARBA00023141"/>
    </source>
</evidence>
<feature type="binding site" evidence="7">
    <location>
        <begin position="10"/>
        <end position="15"/>
    </location>
    <ligand>
        <name>ATP</name>
        <dbReference type="ChEBI" id="CHEBI:30616"/>
    </ligand>
</feature>
<gene>
    <name evidence="7" type="primary">aroK</name>
    <name evidence="8" type="ORF">D3H65_30760</name>
</gene>
<dbReference type="UniPathway" id="UPA00053">
    <property type="reaction ID" value="UER00088"/>
</dbReference>
<dbReference type="RefSeq" id="WP_119053982.1">
    <property type="nucleotide sequence ID" value="NZ_CP032157.1"/>
</dbReference>
<comment type="cofactor">
    <cofactor evidence="7">
        <name>Mg(2+)</name>
        <dbReference type="ChEBI" id="CHEBI:18420"/>
    </cofactor>
    <text evidence="7">Binds 1 Mg(2+) ion per subunit.</text>
</comment>
<feature type="binding site" evidence="7">
    <location>
        <position position="140"/>
    </location>
    <ligand>
        <name>substrate</name>
    </ligand>
</feature>
<dbReference type="GO" id="GO:0004765">
    <property type="term" value="F:shikimate kinase activity"/>
    <property type="evidence" value="ECO:0007669"/>
    <property type="project" value="UniProtKB-UniRule"/>
</dbReference>
<dbReference type="AlphaFoldDB" id="A0A3B7MXZ7"/>
<sequence>MRIILIGFMGSGKTHWGKQVAHRLQLPFFDLDEEVVKAEGQSVTDIFATFGEEHFRLKEKETLERLVEEHESLVLSCGGGTPCFFNNIDYMKKVGIVVWLNTHVDVLLQRLLKEKAKRPLIKDIDDDGLRAYIIRKLNERRMYYEQADVVLDKEDAISMNDFIQTVLHA</sequence>
<dbReference type="SUPFAM" id="SSF52540">
    <property type="entry name" value="P-loop containing nucleoside triphosphate hydrolases"/>
    <property type="match status" value="1"/>
</dbReference>
<dbReference type="EMBL" id="CP032157">
    <property type="protein sequence ID" value="AXY78109.1"/>
    <property type="molecule type" value="Genomic_DNA"/>
</dbReference>
<comment type="pathway">
    <text evidence="7">Metabolic intermediate biosynthesis; chorismate biosynthesis; chorismate from D-erythrose 4-phosphate and phosphoenolpyruvate: step 5/7.</text>
</comment>
<proteinExistence type="inferred from homology"/>
<keyword evidence="7" id="KW-0460">Magnesium</keyword>
<organism evidence="8 9">
    <name type="scientific">Paraflavitalea soli</name>
    <dbReference type="NCBI Taxonomy" id="2315862"/>
    <lineage>
        <taxon>Bacteria</taxon>
        <taxon>Pseudomonadati</taxon>
        <taxon>Bacteroidota</taxon>
        <taxon>Chitinophagia</taxon>
        <taxon>Chitinophagales</taxon>
        <taxon>Chitinophagaceae</taxon>
        <taxon>Paraflavitalea</taxon>
    </lineage>
</organism>
<feature type="binding site" evidence="7">
    <location>
        <position position="56"/>
    </location>
    <ligand>
        <name>substrate</name>
    </ligand>
</feature>
<comment type="subcellular location">
    <subcellularLocation>
        <location evidence="7">Cytoplasm</location>
    </subcellularLocation>
</comment>
<dbReference type="InterPro" id="IPR031322">
    <property type="entry name" value="Shikimate/glucono_kinase"/>
</dbReference>
<keyword evidence="9" id="KW-1185">Reference proteome</keyword>
<dbReference type="Proteomes" id="UP000263900">
    <property type="component" value="Chromosome"/>
</dbReference>
<dbReference type="KEGG" id="pseg:D3H65_30760"/>
<keyword evidence="4 7" id="KW-0418">Kinase</keyword>
<feature type="binding site" evidence="7">
    <location>
        <position position="14"/>
    </location>
    <ligand>
        <name>Mg(2+)</name>
        <dbReference type="ChEBI" id="CHEBI:18420"/>
    </ligand>
</feature>
<dbReference type="PANTHER" id="PTHR21087">
    <property type="entry name" value="SHIKIMATE KINASE"/>
    <property type="match status" value="1"/>
</dbReference>
<evidence type="ECO:0000256" key="3">
    <source>
        <dbReference type="ARBA" id="ARBA00022741"/>
    </source>
</evidence>
<comment type="function">
    <text evidence="7">Catalyzes the specific phosphorylation of the 3-hydroxyl group of shikimic acid using ATP as a cosubstrate.</text>
</comment>
<keyword evidence="2 7" id="KW-0808">Transferase</keyword>
<accession>A0A3B7MXZ7</accession>
<dbReference type="EC" id="2.7.1.71" evidence="7"/>
<evidence type="ECO:0000256" key="4">
    <source>
        <dbReference type="ARBA" id="ARBA00022777"/>
    </source>
</evidence>
<dbReference type="Gene3D" id="3.40.50.300">
    <property type="entry name" value="P-loop containing nucleotide triphosphate hydrolases"/>
    <property type="match status" value="1"/>
</dbReference>
<keyword evidence="1 7" id="KW-0028">Amino-acid biosynthesis</keyword>
<comment type="caution">
    <text evidence="7">Lacks conserved residue(s) required for the propagation of feature annotation.</text>
</comment>
<dbReference type="GO" id="GO:0005524">
    <property type="term" value="F:ATP binding"/>
    <property type="evidence" value="ECO:0007669"/>
    <property type="project" value="UniProtKB-UniRule"/>
</dbReference>
<dbReference type="PANTHER" id="PTHR21087:SF16">
    <property type="entry name" value="SHIKIMATE KINASE 1, CHLOROPLASTIC"/>
    <property type="match status" value="1"/>
</dbReference>
<dbReference type="InterPro" id="IPR027417">
    <property type="entry name" value="P-loop_NTPase"/>
</dbReference>
<feature type="binding site" evidence="7">
    <location>
        <position position="118"/>
    </location>
    <ligand>
        <name>ATP</name>
        <dbReference type="ChEBI" id="CHEBI:30616"/>
    </ligand>
</feature>
<dbReference type="GO" id="GO:0000287">
    <property type="term" value="F:magnesium ion binding"/>
    <property type="evidence" value="ECO:0007669"/>
    <property type="project" value="UniProtKB-UniRule"/>
</dbReference>
<dbReference type="CDD" id="cd00464">
    <property type="entry name" value="SK"/>
    <property type="match status" value="1"/>
</dbReference>
<feature type="binding site" evidence="7">
    <location>
        <position position="32"/>
    </location>
    <ligand>
        <name>substrate</name>
    </ligand>
</feature>
<keyword evidence="3 7" id="KW-0547">Nucleotide-binding</keyword>
<dbReference type="InterPro" id="IPR000623">
    <property type="entry name" value="Shikimate_kinase/TSH1"/>
</dbReference>
<dbReference type="GO" id="GO:0009073">
    <property type="term" value="P:aromatic amino acid family biosynthetic process"/>
    <property type="evidence" value="ECO:0007669"/>
    <property type="project" value="UniProtKB-KW"/>
</dbReference>
<evidence type="ECO:0000256" key="7">
    <source>
        <dbReference type="HAMAP-Rule" id="MF_00109"/>
    </source>
</evidence>
<reference evidence="8 9" key="1">
    <citation type="submission" date="2018-09" db="EMBL/GenBank/DDBJ databases">
        <title>Genome sequencing of strain 6GH32-13.</title>
        <authorList>
            <person name="Weon H.-Y."/>
            <person name="Heo J."/>
            <person name="Kwon S.-W."/>
        </authorList>
    </citation>
    <scope>NUCLEOTIDE SEQUENCE [LARGE SCALE GENOMIC DNA]</scope>
    <source>
        <strain evidence="8 9">5GH32-13</strain>
    </source>
</reference>
<dbReference type="GO" id="GO:0009423">
    <property type="term" value="P:chorismate biosynthetic process"/>
    <property type="evidence" value="ECO:0007669"/>
    <property type="project" value="UniProtKB-UniRule"/>
</dbReference>
<evidence type="ECO:0000256" key="1">
    <source>
        <dbReference type="ARBA" id="ARBA00022605"/>
    </source>
</evidence>
<protein>
    <recommendedName>
        <fullName evidence="7">Shikimate kinase</fullName>
        <shortName evidence="7">SK</shortName>
        <ecNumber evidence="7">2.7.1.71</ecNumber>
    </recommendedName>
</protein>
<dbReference type="GO" id="GO:0008652">
    <property type="term" value="P:amino acid biosynthetic process"/>
    <property type="evidence" value="ECO:0007669"/>
    <property type="project" value="UniProtKB-KW"/>
</dbReference>
<dbReference type="OrthoDB" id="9800332at2"/>
<evidence type="ECO:0000313" key="8">
    <source>
        <dbReference type="EMBL" id="AXY78109.1"/>
    </source>
</evidence>
<comment type="subunit">
    <text evidence="7">Monomer.</text>
</comment>
<dbReference type="Pfam" id="PF01202">
    <property type="entry name" value="SKI"/>
    <property type="match status" value="1"/>
</dbReference>
<dbReference type="GO" id="GO:0005829">
    <property type="term" value="C:cytosol"/>
    <property type="evidence" value="ECO:0007669"/>
    <property type="project" value="TreeGrafter"/>
</dbReference>